<feature type="compositionally biased region" description="Polar residues" evidence="8">
    <location>
        <begin position="75"/>
        <end position="89"/>
    </location>
</feature>
<evidence type="ECO:0000256" key="8">
    <source>
        <dbReference type="SAM" id="MobiDB-lite"/>
    </source>
</evidence>
<evidence type="ECO:0000256" key="7">
    <source>
        <dbReference type="ARBA" id="ARBA00029496"/>
    </source>
</evidence>
<dbReference type="Proteomes" id="UP000191024">
    <property type="component" value="Chromosome H"/>
</dbReference>
<dbReference type="GO" id="GO:0006281">
    <property type="term" value="P:DNA repair"/>
    <property type="evidence" value="ECO:0007669"/>
    <property type="project" value="UniProtKB-KW"/>
</dbReference>
<evidence type="ECO:0000256" key="1">
    <source>
        <dbReference type="ARBA" id="ARBA00004123"/>
    </source>
</evidence>
<evidence type="ECO:0000256" key="5">
    <source>
        <dbReference type="ARBA" id="ARBA00023204"/>
    </source>
</evidence>
<keyword evidence="6" id="KW-0539">Nucleus</keyword>
<comment type="subcellular location">
    <subcellularLocation>
        <location evidence="1">Nucleus</location>
    </subcellularLocation>
</comment>
<evidence type="ECO:0000313" key="9">
    <source>
        <dbReference type="EMBL" id="SCV04549.1"/>
    </source>
</evidence>
<name>A0A1G4KJ09_9SACH</name>
<feature type="region of interest" description="Disordered" evidence="8">
    <location>
        <begin position="73"/>
        <end position="113"/>
    </location>
</feature>
<dbReference type="STRING" id="1230905.A0A1G4KJ09"/>
<dbReference type="GO" id="GO:0033557">
    <property type="term" value="C:Slx1-Slx4 complex"/>
    <property type="evidence" value="ECO:0007669"/>
    <property type="project" value="InterPro"/>
</dbReference>
<feature type="region of interest" description="Disordered" evidence="8">
    <location>
        <begin position="263"/>
        <end position="293"/>
    </location>
</feature>
<evidence type="ECO:0000313" key="10">
    <source>
        <dbReference type="Proteomes" id="UP000191024"/>
    </source>
</evidence>
<dbReference type="GO" id="GO:0006260">
    <property type="term" value="P:DNA replication"/>
    <property type="evidence" value="ECO:0007669"/>
    <property type="project" value="InterPro"/>
</dbReference>
<keyword evidence="10" id="KW-1185">Reference proteome</keyword>
<dbReference type="OrthoDB" id="4066789at2759"/>
<evidence type="ECO:0000256" key="4">
    <source>
        <dbReference type="ARBA" id="ARBA00023172"/>
    </source>
</evidence>
<accession>A0A1G4KJ09</accession>
<organism evidence="9 10">
    <name type="scientific">Lachancea mirantina</name>
    <dbReference type="NCBI Taxonomy" id="1230905"/>
    <lineage>
        <taxon>Eukaryota</taxon>
        <taxon>Fungi</taxon>
        <taxon>Dikarya</taxon>
        <taxon>Ascomycota</taxon>
        <taxon>Saccharomycotina</taxon>
        <taxon>Saccharomycetes</taxon>
        <taxon>Saccharomycetales</taxon>
        <taxon>Saccharomycetaceae</taxon>
        <taxon>Lachancea</taxon>
    </lineage>
</organism>
<keyword evidence="5" id="KW-0234">DNA repair</keyword>
<evidence type="ECO:0000256" key="6">
    <source>
        <dbReference type="ARBA" id="ARBA00023242"/>
    </source>
</evidence>
<dbReference type="Pfam" id="PF09494">
    <property type="entry name" value="Slx4"/>
    <property type="match status" value="1"/>
</dbReference>
<dbReference type="InterPro" id="IPR018574">
    <property type="entry name" value="Structure-sp_endonuc_su_Slx4"/>
</dbReference>
<evidence type="ECO:0000256" key="2">
    <source>
        <dbReference type="ARBA" id="ARBA00006661"/>
    </source>
</evidence>
<keyword evidence="4" id="KW-0233">DNA recombination</keyword>
<reference evidence="10" key="1">
    <citation type="submission" date="2016-03" db="EMBL/GenBank/DDBJ databases">
        <authorList>
            <person name="Devillers H."/>
        </authorList>
    </citation>
    <scope>NUCLEOTIDE SEQUENCE [LARGE SCALE GENOMIC DNA]</scope>
</reference>
<comment type="similarity">
    <text evidence="2">Belongs to the SLX4 family.</text>
</comment>
<dbReference type="EMBL" id="LT598468">
    <property type="protein sequence ID" value="SCV04549.1"/>
    <property type="molecule type" value="Genomic_DNA"/>
</dbReference>
<keyword evidence="3" id="KW-0227">DNA damage</keyword>
<sequence length="606" mass="68295">MEFKRAERHLELLDEARHQDSAPEGELAKSLTSTLIPDESGQEVFLSTQIQAQMDELDRQQDVRRSLTRFALQASPETQHTATDSAQQEGTKRRPLKRAKGQKDTRRPTRKRTATKIKSITQFNTDNFESEQQLSRAERVVSLLSGKKRKVKDILGRLKRQDAHEPSISRFATYDEREWQHILQLLQANFQQCPRAQMREVRDYVYGSGPDIWCSSQLPPTQQEQKESIDMASSLPANVPSLSVPVADSLVFSLSQVMDVKQARNRAAPSEDEKARSEISNSSMDLGSRIGIDDHRDEGISAEKLESLGSGSMLHADLEAVLDTHLSPSFDESVHTHSTQSHPPSVDLNTFQNNKSPLIPATFGDNLIDLTQDSFAVVKSLISPLETDVQVPATRTTTLNAGCGAERRLIFRNIGRSVNFKDPALQKSLELRFLDSDHAVLDSEEEDGYELLEIRPRPVPVQRLATASAAKLVQSGVFETPPAKITSLDDSTLMSTSAHELRSSLRKMGFKPKRTRLEMVKQMQQLSQHLKGNSNEERREEIYDQLLSTIEQLPDFFARIYTYEPIPLSELVRVLVKENPFMDDIEDVVVRDWAERMGISLTAAPE</sequence>
<dbReference type="AlphaFoldDB" id="A0A1G4KJ09"/>
<dbReference type="GO" id="GO:0006310">
    <property type="term" value="P:DNA recombination"/>
    <property type="evidence" value="ECO:0007669"/>
    <property type="project" value="UniProtKB-KW"/>
</dbReference>
<protein>
    <recommendedName>
        <fullName evidence="7">Structure-specific endonuclease subunit SLX4</fullName>
    </recommendedName>
</protein>
<proteinExistence type="inferred from homology"/>
<evidence type="ECO:0000256" key="3">
    <source>
        <dbReference type="ARBA" id="ARBA00022763"/>
    </source>
</evidence>
<gene>
    <name evidence="9" type="ORF">LAMI_0H17018G</name>
</gene>